<dbReference type="EMBL" id="CH991573">
    <property type="protein sequence ID" value="EDQ85459.1"/>
    <property type="molecule type" value="Genomic_DNA"/>
</dbReference>
<dbReference type="AlphaFoldDB" id="A9VAC0"/>
<dbReference type="FunCoup" id="A9VAC0">
    <property type="interactions" value="187"/>
</dbReference>
<evidence type="ECO:0000313" key="2">
    <source>
        <dbReference type="Proteomes" id="UP000001357"/>
    </source>
</evidence>
<dbReference type="GO" id="GO:0006886">
    <property type="term" value="P:intracellular protein transport"/>
    <property type="evidence" value="ECO:0000318"/>
    <property type="project" value="GO_Central"/>
</dbReference>
<reference evidence="1 2" key="1">
    <citation type="journal article" date="2008" name="Nature">
        <title>The genome of the choanoflagellate Monosiga brevicollis and the origin of metazoans.</title>
        <authorList>
            <consortium name="JGI Sequencing"/>
            <person name="King N."/>
            <person name="Westbrook M.J."/>
            <person name="Young S.L."/>
            <person name="Kuo A."/>
            <person name="Abedin M."/>
            <person name="Chapman J."/>
            <person name="Fairclough S."/>
            <person name="Hellsten U."/>
            <person name="Isogai Y."/>
            <person name="Letunic I."/>
            <person name="Marr M."/>
            <person name="Pincus D."/>
            <person name="Putnam N."/>
            <person name="Rokas A."/>
            <person name="Wright K.J."/>
            <person name="Zuzow R."/>
            <person name="Dirks W."/>
            <person name="Good M."/>
            <person name="Goodstein D."/>
            <person name="Lemons D."/>
            <person name="Li W."/>
            <person name="Lyons J.B."/>
            <person name="Morris A."/>
            <person name="Nichols S."/>
            <person name="Richter D.J."/>
            <person name="Salamov A."/>
            <person name="Bork P."/>
            <person name="Lim W.A."/>
            <person name="Manning G."/>
            <person name="Miller W.T."/>
            <person name="McGinnis W."/>
            <person name="Shapiro H."/>
            <person name="Tjian R."/>
            <person name="Grigoriev I.V."/>
            <person name="Rokhsar D."/>
        </authorList>
    </citation>
    <scope>NUCLEOTIDE SEQUENCE [LARGE SCALE GENOMIC DNA]</scope>
    <source>
        <strain evidence="2">MX1 / ATCC 50154</strain>
    </source>
</reference>
<organism evidence="1 2">
    <name type="scientific">Monosiga brevicollis</name>
    <name type="common">Choanoflagellate</name>
    <dbReference type="NCBI Taxonomy" id="81824"/>
    <lineage>
        <taxon>Eukaryota</taxon>
        <taxon>Choanoflagellata</taxon>
        <taxon>Craspedida</taxon>
        <taxon>Salpingoecidae</taxon>
        <taxon>Monosiga</taxon>
    </lineage>
</organism>
<dbReference type="eggNOG" id="ENOG502RXD4">
    <property type="taxonomic scope" value="Eukaryota"/>
</dbReference>
<dbReference type="CDD" id="cd00882">
    <property type="entry name" value="Ras_like_GTPase"/>
    <property type="match status" value="1"/>
</dbReference>
<dbReference type="InterPro" id="IPR027417">
    <property type="entry name" value="P-loop_NTPase"/>
</dbReference>
<evidence type="ECO:0000313" key="1">
    <source>
        <dbReference type="EMBL" id="EDQ85459.1"/>
    </source>
</evidence>
<dbReference type="InParanoid" id="A9VAC0"/>
<dbReference type="RefSeq" id="XP_001749650.1">
    <property type="nucleotide sequence ID" value="XM_001749598.1"/>
</dbReference>
<dbReference type="GO" id="GO:0003924">
    <property type="term" value="F:GTPase activity"/>
    <property type="evidence" value="ECO:0000318"/>
    <property type="project" value="GO_Central"/>
</dbReference>
<dbReference type="GO" id="GO:0012505">
    <property type="term" value="C:endomembrane system"/>
    <property type="evidence" value="ECO:0000318"/>
    <property type="project" value="GO_Central"/>
</dbReference>
<dbReference type="SUPFAM" id="SSF52540">
    <property type="entry name" value="P-loop containing nucleoside triphosphate hydrolases"/>
    <property type="match status" value="1"/>
</dbReference>
<dbReference type="Gene3D" id="3.40.50.300">
    <property type="entry name" value="P-loop containing nucleotide triphosphate hydrolases"/>
    <property type="match status" value="1"/>
</dbReference>
<dbReference type="KEGG" id="mbr:MONBRDRAFT_29176"/>
<dbReference type="OMA" id="NERHDQE"/>
<accession>A9VAC0</accession>
<keyword evidence="2" id="KW-1185">Reference proteome</keyword>
<gene>
    <name evidence="1" type="ORF">MONBRDRAFT_29176</name>
</gene>
<protein>
    <submittedName>
        <fullName evidence="1">Uncharacterized protein</fullName>
    </submittedName>
</protein>
<name>A9VAC0_MONBE</name>
<sequence length="185" mass="20260">MTTLRAKVALVGPAASGKTILANFLADHVTDGLSMPYRPTQGCRILETTMENHSDTALELWDVSGDINNESGWPAITTGLDGVIVVFDINQTVVDGDLDIWFRRFIKRPGVKSNQVLVFANNPHRDSATRSAVDLTGPLSKAKLVLTDVTREPEAVRAAFNALMTNVRSVVEQRRDDAERKVLGM</sequence>
<proteinExistence type="predicted"/>
<dbReference type="Pfam" id="PF08477">
    <property type="entry name" value="Roc"/>
    <property type="match status" value="1"/>
</dbReference>
<dbReference type="STRING" id="81824.A9VAC0"/>
<dbReference type="GeneID" id="5894894"/>
<dbReference type="Proteomes" id="UP000001357">
    <property type="component" value="Unassembled WGS sequence"/>
</dbReference>